<dbReference type="Pfam" id="PF02596">
    <property type="entry name" value="DUF169"/>
    <property type="match status" value="1"/>
</dbReference>
<organism evidence="1 2">
    <name type="scientific">Methanosarcina lacustris Z-7289</name>
    <dbReference type="NCBI Taxonomy" id="1434111"/>
    <lineage>
        <taxon>Archaea</taxon>
        <taxon>Methanobacteriati</taxon>
        <taxon>Methanobacteriota</taxon>
        <taxon>Stenosarchaea group</taxon>
        <taxon>Methanomicrobia</taxon>
        <taxon>Methanosarcinales</taxon>
        <taxon>Methanosarcinaceae</taxon>
        <taxon>Methanosarcina</taxon>
    </lineage>
</organism>
<reference evidence="1 2" key="1">
    <citation type="submission" date="2014-07" db="EMBL/GenBank/DDBJ databases">
        <title>Methanogenic archaea and the global carbon cycle.</title>
        <authorList>
            <person name="Henriksen J.R."/>
            <person name="Luke J."/>
            <person name="Reinhart S."/>
            <person name="Benedict M.N."/>
            <person name="Youngblut N.D."/>
            <person name="Metcalf M.E."/>
            <person name="Whitaker R.J."/>
            <person name="Metcalf W.W."/>
        </authorList>
    </citation>
    <scope>NUCLEOTIDE SEQUENCE [LARGE SCALE GENOMIC DNA]</scope>
    <source>
        <strain evidence="1 2">Z-7289</strain>
    </source>
</reference>
<evidence type="ECO:0008006" key="3">
    <source>
        <dbReference type="Google" id="ProtNLM"/>
    </source>
</evidence>
<dbReference type="PATRIC" id="fig|1434111.4.peg.3694"/>
<gene>
    <name evidence="1" type="ORF">MSLAZ_2788</name>
</gene>
<evidence type="ECO:0000313" key="1">
    <source>
        <dbReference type="EMBL" id="AKB76049.1"/>
    </source>
</evidence>
<dbReference type="GeneID" id="24807647"/>
<dbReference type="PANTHER" id="PTHR37954">
    <property type="entry name" value="BLL4979 PROTEIN"/>
    <property type="match status" value="1"/>
</dbReference>
<dbReference type="STRING" id="1434111.MSLAZ_2788"/>
<sequence>MDYTQLADKLVKLLDLRYEPVAVKVVKKGEPIPEGYQEPDKNLRHCQSIMKARKGESFIIPANKHACVVGASSLGLIPTPPKVASGEFHHNLGMFNSVEAAAEMIAKRPAFEPESRTATIVGPLKDAKVDPDVVIIVDRPETIYWLIPASTYYKGGRVNFSSAAFQATCADTTILPSLTGEINLSLGCFGCRKATDIEKDEMLIGIPFNKLEDIVNSLQKLYEGPLPKARNK</sequence>
<dbReference type="AlphaFoldDB" id="A0A0E3S4P2"/>
<proteinExistence type="predicted"/>
<keyword evidence="2" id="KW-1185">Reference proteome</keyword>
<dbReference type="Proteomes" id="UP000033072">
    <property type="component" value="Chromosome"/>
</dbReference>
<name>A0A0E3S4P2_9EURY</name>
<dbReference type="HOGENOM" id="CLU_074324_1_0_2"/>
<dbReference type="InterPro" id="IPR003748">
    <property type="entry name" value="DUF169"/>
</dbReference>
<accession>A0A0E3S4P2</accession>
<protein>
    <recommendedName>
        <fullName evidence="3">DUF169 domain-containing protein</fullName>
    </recommendedName>
</protein>
<dbReference type="EMBL" id="CP009515">
    <property type="protein sequence ID" value="AKB76049.1"/>
    <property type="molecule type" value="Genomic_DNA"/>
</dbReference>
<dbReference type="RefSeq" id="WP_048128033.1">
    <property type="nucleotide sequence ID" value="NZ_CP009515.1"/>
</dbReference>
<evidence type="ECO:0000313" key="2">
    <source>
        <dbReference type="Proteomes" id="UP000033072"/>
    </source>
</evidence>
<dbReference type="PANTHER" id="PTHR37954:SF3">
    <property type="entry name" value="DUF169 DOMAIN-CONTAINING PROTEIN"/>
    <property type="match status" value="1"/>
</dbReference>
<dbReference type="OrthoDB" id="81191at2157"/>
<dbReference type="KEGG" id="mls:MSLAZ_2788"/>